<feature type="signal peptide" evidence="2">
    <location>
        <begin position="1"/>
        <end position="20"/>
    </location>
</feature>
<evidence type="ECO:0000256" key="1">
    <source>
        <dbReference type="SAM" id="Coils"/>
    </source>
</evidence>
<dbReference type="RefSeq" id="WP_208077643.1">
    <property type="nucleotide sequence ID" value="NZ_CP071869.1"/>
</dbReference>
<dbReference type="KEGG" id="pcea:J3359_14530"/>
<organism evidence="3 4">
    <name type="scientific">Polaribacter cellanae</name>
    <dbReference type="NCBI Taxonomy" id="2818493"/>
    <lineage>
        <taxon>Bacteria</taxon>
        <taxon>Pseudomonadati</taxon>
        <taxon>Bacteroidota</taxon>
        <taxon>Flavobacteriia</taxon>
        <taxon>Flavobacteriales</taxon>
        <taxon>Flavobacteriaceae</taxon>
    </lineage>
</organism>
<name>A0A975CMM4_9FLAO</name>
<reference evidence="3 4" key="1">
    <citation type="submission" date="2021-03" db="EMBL/GenBank/DDBJ databases">
        <title>Complete genome of Polaribacter_sp.SM13.</title>
        <authorList>
            <person name="Jeong S.W."/>
            <person name="Bae J.W."/>
        </authorList>
    </citation>
    <scope>NUCLEOTIDE SEQUENCE [LARGE SCALE GENOMIC DNA]</scope>
    <source>
        <strain evidence="3 4">SM13</strain>
    </source>
</reference>
<keyword evidence="4" id="KW-1185">Reference proteome</keyword>
<evidence type="ECO:0000313" key="3">
    <source>
        <dbReference type="EMBL" id="QTE22015.1"/>
    </source>
</evidence>
<evidence type="ECO:0008006" key="5">
    <source>
        <dbReference type="Google" id="ProtNLM"/>
    </source>
</evidence>
<keyword evidence="1" id="KW-0175">Coiled coil</keyword>
<accession>A0A975CMM4</accession>
<dbReference type="EMBL" id="CP071869">
    <property type="protein sequence ID" value="QTE22015.1"/>
    <property type="molecule type" value="Genomic_DNA"/>
</dbReference>
<feature type="coiled-coil region" evidence="1">
    <location>
        <begin position="29"/>
        <end position="77"/>
    </location>
</feature>
<sequence length="206" mass="23691">MNLIKLLFASLVFSSLSSFAQQSISEKTKSELLKQNTELNVQIENLKNENEKHKRIVNIKENEISKLKKKIKYYKETLSLLSSKIEATDKNVNFKITSVNGNTNTGEIVIEGIAINKGILRTLQGKSSIIYDPKGNTTRGYKMSFGEVTRIEKFHKDIPTKFKLLVKEIVPKTPMLKSVNIEFYSTIGYKNDHLYIVFNNLRIKWK</sequence>
<gene>
    <name evidence="3" type="ORF">J3359_14530</name>
</gene>
<dbReference type="AlphaFoldDB" id="A0A975CMM4"/>
<feature type="chain" id="PRO_5037377060" description="DUF3251 domain-containing protein" evidence="2">
    <location>
        <begin position="21"/>
        <end position="206"/>
    </location>
</feature>
<evidence type="ECO:0000256" key="2">
    <source>
        <dbReference type="SAM" id="SignalP"/>
    </source>
</evidence>
<proteinExistence type="predicted"/>
<keyword evidence="2" id="KW-0732">Signal</keyword>
<protein>
    <recommendedName>
        <fullName evidence="5">DUF3251 domain-containing protein</fullName>
    </recommendedName>
</protein>
<evidence type="ECO:0000313" key="4">
    <source>
        <dbReference type="Proteomes" id="UP000663920"/>
    </source>
</evidence>
<dbReference type="Proteomes" id="UP000663920">
    <property type="component" value="Chromosome"/>
</dbReference>